<accession>A0AA36CD53</accession>
<dbReference type="AlphaFoldDB" id="A0AA36CD53"/>
<keyword evidence="3" id="KW-1185">Reference proteome</keyword>
<gene>
    <name evidence="2" type="ORF">MSPICULIGERA_LOCUS5396</name>
</gene>
<feature type="non-terminal residue" evidence="2">
    <location>
        <position position="647"/>
    </location>
</feature>
<comment type="caution">
    <text evidence="2">The sequence shown here is derived from an EMBL/GenBank/DDBJ whole genome shotgun (WGS) entry which is preliminary data.</text>
</comment>
<dbReference type="GO" id="GO:1904263">
    <property type="term" value="P:positive regulation of TORC1 signaling"/>
    <property type="evidence" value="ECO:0007669"/>
    <property type="project" value="TreeGrafter"/>
</dbReference>
<evidence type="ECO:0000313" key="3">
    <source>
        <dbReference type="Proteomes" id="UP001177023"/>
    </source>
</evidence>
<organism evidence="2 3">
    <name type="scientific">Mesorhabditis spiculigera</name>
    <dbReference type="NCBI Taxonomy" id="96644"/>
    <lineage>
        <taxon>Eukaryota</taxon>
        <taxon>Metazoa</taxon>
        <taxon>Ecdysozoa</taxon>
        <taxon>Nematoda</taxon>
        <taxon>Chromadorea</taxon>
        <taxon>Rhabditida</taxon>
        <taxon>Rhabditina</taxon>
        <taxon>Rhabditomorpha</taxon>
        <taxon>Rhabditoidea</taxon>
        <taxon>Rhabditidae</taxon>
        <taxon>Mesorhabditinae</taxon>
        <taxon>Mesorhabditis</taxon>
    </lineage>
</organism>
<feature type="region of interest" description="Disordered" evidence="1">
    <location>
        <begin position="145"/>
        <end position="182"/>
    </location>
</feature>
<dbReference type="PANTHER" id="PTHR16453:SF9">
    <property type="entry name" value="GATOR COMPLEX PROTEIN MIOS"/>
    <property type="match status" value="1"/>
</dbReference>
<reference evidence="2" key="1">
    <citation type="submission" date="2023-06" db="EMBL/GenBank/DDBJ databases">
        <authorList>
            <person name="Delattre M."/>
        </authorList>
    </citation>
    <scope>NUCLEOTIDE SEQUENCE</scope>
    <source>
        <strain evidence="2">AF72</strain>
    </source>
</reference>
<feature type="compositionally biased region" description="Basic and acidic residues" evidence="1">
    <location>
        <begin position="99"/>
        <end position="111"/>
    </location>
</feature>
<protein>
    <submittedName>
        <fullName evidence="2">Uncharacterized protein</fullName>
    </submittedName>
</protein>
<dbReference type="GO" id="GO:0005737">
    <property type="term" value="C:cytoplasm"/>
    <property type="evidence" value="ECO:0007669"/>
    <property type="project" value="TreeGrafter"/>
</dbReference>
<evidence type="ECO:0000256" key="1">
    <source>
        <dbReference type="SAM" id="MobiDB-lite"/>
    </source>
</evidence>
<dbReference type="Proteomes" id="UP001177023">
    <property type="component" value="Unassembled WGS sequence"/>
</dbReference>
<proteinExistence type="predicted"/>
<dbReference type="GO" id="GO:0034198">
    <property type="term" value="P:cellular response to amino acid starvation"/>
    <property type="evidence" value="ECO:0007669"/>
    <property type="project" value="TreeGrafter"/>
</dbReference>
<feature type="region of interest" description="Disordered" evidence="1">
    <location>
        <begin position="99"/>
        <end position="124"/>
    </location>
</feature>
<sequence>MPIEYPDTWGADKYSSLTIKKVRFCSVYTLMGRDMYKLAVDRAKRGAVNFSVEPGVDRLIDMKLNSLDIFMESASPRHQLFFHWYSLIFDLVHSSRPLPEKPKKPAAKKPEPVPVRPVPYSQPRRKLDSEFDACSVLTCVSEESIVESSSEGEHSSGDGSYGTDDIDKDSASDTAVEEDTPAPRPELAFFELRGLPGLIQLASHPPTKAEKFDNGPFGNIKLYTGPERIAILRSVGMPSPYERKAIRKIARKYFDKDNEDFRPYTCIFIAMMYGAYNAVNEMFDELVAAYGKQFVPGSIDDRTGGPIGQCRSICEMWTKFKEMQSRTNQNQMPISLRTAFCALYLPKDDLIQAFCIQMRQASDLSKLVFVGLGPHPDSIQVVLEHADATQDCQLATFLLLTGECIATPVNDPELAQDHVRETKVTEMSKLYPSHYLKHEKGHEKLYQSRMRVIIDRYLNVLTSAKLHIMRCALHGLLYPPKQRKDAWWSISCSYCYEPIVGAKQHALDIQQEKDEARRSERLRTLAMDHREARTSDEQAGIKVPTRTGHSAMSHPYVDARCEHGGHGGHMMDWFKSSDKCPICDCRCIEYKDLNPVPVTKKQDLWTRGLHAKSDDELQEWVDKNQHLPLVRRMIVPAMPEKEDCCMK</sequence>
<dbReference type="EMBL" id="CATQJA010001331">
    <property type="protein sequence ID" value="CAJ0566811.1"/>
    <property type="molecule type" value="Genomic_DNA"/>
</dbReference>
<evidence type="ECO:0000313" key="2">
    <source>
        <dbReference type="EMBL" id="CAJ0566811.1"/>
    </source>
</evidence>
<dbReference type="InterPro" id="IPR037593">
    <property type="entry name" value="MIOS/Sea4"/>
</dbReference>
<dbReference type="PANTHER" id="PTHR16453">
    <property type="entry name" value="WD40 DOMAIN-CONTAINING PROTEIN MIO FAMILY MEMBER"/>
    <property type="match status" value="1"/>
</dbReference>
<name>A0AA36CD53_9BILA</name>